<dbReference type="GeneID" id="87858903"/>
<dbReference type="Proteomes" id="UP001278500">
    <property type="component" value="Unassembled WGS sequence"/>
</dbReference>
<evidence type="ECO:0000256" key="1">
    <source>
        <dbReference type="SAM" id="MobiDB-lite"/>
    </source>
</evidence>
<feature type="region of interest" description="Disordered" evidence="1">
    <location>
        <begin position="376"/>
        <end position="526"/>
    </location>
</feature>
<feature type="compositionally biased region" description="Gly residues" evidence="1">
    <location>
        <begin position="412"/>
        <end position="426"/>
    </location>
</feature>
<dbReference type="AlphaFoldDB" id="A0AAE0MS17"/>
<feature type="compositionally biased region" description="Basic and acidic residues" evidence="1">
    <location>
        <begin position="104"/>
        <end position="119"/>
    </location>
</feature>
<feature type="compositionally biased region" description="Basic and acidic residues" evidence="1">
    <location>
        <begin position="184"/>
        <end position="202"/>
    </location>
</feature>
<evidence type="ECO:0000313" key="2">
    <source>
        <dbReference type="EMBL" id="KAK3345188.1"/>
    </source>
</evidence>
<dbReference type="RefSeq" id="XP_062681801.1">
    <property type="nucleotide sequence ID" value="XM_062821749.1"/>
</dbReference>
<protein>
    <submittedName>
        <fullName evidence="2">Uncharacterized protein</fullName>
    </submittedName>
</protein>
<feature type="compositionally biased region" description="Polar residues" evidence="1">
    <location>
        <begin position="432"/>
        <end position="450"/>
    </location>
</feature>
<name>A0AAE0MS17_9PEZI</name>
<feature type="compositionally biased region" description="Acidic residues" evidence="1">
    <location>
        <begin position="36"/>
        <end position="45"/>
    </location>
</feature>
<comment type="caution">
    <text evidence="2">The sequence shown here is derived from an EMBL/GenBank/DDBJ whole genome shotgun (WGS) entry which is preliminary data.</text>
</comment>
<feature type="region of interest" description="Disordered" evidence="1">
    <location>
        <begin position="1"/>
        <end position="88"/>
    </location>
</feature>
<feature type="compositionally biased region" description="Low complexity" evidence="1">
    <location>
        <begin position="379"/>
        <end position="402"/>
    </location>
</feature>
<feature type="compositionally biased region" description="Low complexity" evidence="1">
    <location>
        <begin position="295"/>
        <end position="318"/>
    </location>
</feature>
<organism evidence="2 3">
    <name type="scientific">Neurospora tetraspora</name>
    <dbReference type="NCBI Taxonomy" id="94610"/>
    <lineage>
        <taxon>Eukaryota</taxon>
        <taxon>Fungi</taxon>
        <taxon>Dikarya</taxon>
        <taxon>Ascomycota</taxon>
        <taxon>Pezizomycotina</taxon>
        <taxon>Sordariomycetes</taxon>
        <taxon>Sordariomycetidae</taxon>
        <taxon>Sordariales</taxon>
        <taxon>Sordariaceae</taxon>
        <taxon>Neurospora</taxon>
    </lineage>
</organism>
<feature type="region of interest" description="Disordered" evidence="1">
    <location>
        <begin position="336"/>
        <end position="359"/>
    </location>
</feature>
<accession>A0AAE0MS17</accession>
<reference evidence="2" key="2">
    <citation type="submission" date="2023-06" db="EMBL/GenBank/DDBJ databases">
        <authorList>
            <consortium name="Lawrence Berkeley National Laboratory"/>
            <person name="Haridas S."/>
            <person name="Hensen N."/>
            <person name="Bonometti L."/>
            <person name="Westerberg I."/>
            <person name="Brannstrom I.O."/>
            <person name="Guillou S."/>
            <person name="Cros-Aarteil S."/>
            <person name="Calhoun S."/>
            <person name="Kuo A."/>
            <person name="Mondo S."/>
            <person name="Pangilinan J."/>
            <person name="Riley R."/>
            <person name="Labutti K."/>
            <person name="Andreopoulos B."/>
            <person name="Lipzen A."/>
            <person name="Chen C."/>
            <person name="Yanf M."/>
            <person name="Daum C."/>
            <person name="Ng V."/>
            <person name="Clum A."/>
            <person name="Steindorff A."/>
            <person name="Ohm R."/>
            <person name="Martin F."/>
            <person name="Silar P."/>
            <person name="Natvig D."/>
            <person name="Lalanne C."/>
            <person name="Gautier V."/>
            <person name="Ament-Velasquez S.L."/>
            <person name="Kruys A."/>
            <person name="Hutchinson M.I."/>
            <person name="Powell A.J."/>
            <person name="Barry K."/>
            <person name="Miller A.N."/>
            <person name="Grigoriev I.V."/>
            <person name="Debuchy R."/>
            <person name="Gladieux P."/>
            <person name="Thoren M.H."/>
            <person name="Johannesson H."/>
        </authorList>
    </citation>
    <scope>NUCLEOTIDE SEQUENCE</scope>
    <source>
        <strain evidence="2">CBS 560.94</strain>
    </source>
</reference>
<feature type="region of interest" description="Disordered" evidence="1">
    <location>
        <begin position="104"/>
        <end position="229"/>
    </location>
</feature>
<feature type="compositionally biased region" description="Basic and acidic residues" evidence="1">
    <location>
        <begin position="156"/>
        <end position="173"/>
    </location>
</feature>
<keyword evidence="3" id="KW-1185">Reference proteome</keyword>
<feature type="compositionally biased region" description="Basic and acidic residues" evidence="1">
    <location>
        <begin position="496"/>
        <end position="505"/>
    </location>
</feature>
<feature type="compositionally biased region" description="Polar residues" evidence="1">
    <location>
        <begin position="121"/>
        <end position="138"/>
    </location>
</feature>
<sequence length="526" mass="56359">MSLTKWFKGSGSGRNDQDSVTLKNSKKKTKKRSEQEDYYTQDDMEGYVYDNNYHYQPAPGLQPQGYGYSQRMAAKPRKPRLAAQEGHFDAEELTRRLLDVLAEQKAHEAKKQRMREARTDPATQWQQRQEAAISSLNRAPTAAGRTTGLRKPSKSYADHDIEAAEEQEYRHVPNDAARALNQTDADKAIRQQDKLDKRAQGEHHRRSSEMTVEVPIAERTTALPHQTQPQLVLLDNNRAKQEQILDEASQGGHKARGQTDIDRAKRRHSLSLEGALSRISAAWASGASGGEQDHTTAVSASAPAPTSATAGTQPGASSKEPESIIFLHPLAIHTTTTTQDQATSQQEHQPAALPAAENNNRPAERALSNAKENDDLLALPSPTTQSQSQSLSQRLRGSTSLLNLRKKLGMNGSSGSGSGSGSGSSGSPGSPVTANSSGSSGSGLFTATTGISGGEEAATSPLTTASSCGAGGPGADNLPQPQLRQGLLKKTATGKSQEKEKERGKMNSKKSGFFAKLGGSVKKGMF</sequence>
<evidence type="ECO:0000313" key="3">
    <source>
        <dbReference type="Proteomes" id="UP001278500"/>
    </source>
</evidence>
<reference evidence="2" key="1">
    <citation type="journal article" date="2023" name="Mol. Phylogenet. Evol.">
        <title>Genome-scale phylogeny and comparative genomics of the fungal order Sordariales.</title>
        <authorList>
            <person name="Hensen N."/>
            <person name="Bonometti L."/>
            <person name="Westerberg I."/>
            <person name="Brannstrom I.O."/>
            <person name="Guillou S."/>
            <person name="Cros-Aarteil S."/>
            <person name="Calhoun S."/>
            <person name="Haridas S."/>
            <person name="Kuo A."/>
            <person name="Mondo S."/>
            <person name="Pangilinan J."/>
            <person name="Riley R."/>
            <person name="LaButti K."/>
            <person name="Andreopoulos B."/>
            <person name="Lipzen A."/>
            <person name="Chen C."/>
            <person name="Yan M."/>
            <person name="Daum C."/>
            <person name="Ng V."/>
            <person name="Clum A."/>
            <person name="Steindorff A."/>
            <person name="Ohm R.A."/>
            <person name="Martin F."/>
            <person name="Silar P."/>
            <person name="Natvig D.O."/>
            <person name="Lalanne C."/>
            <person name="Gautier V."/>
            <person name="Ament-Velasquez S.L."/>
            <person name="Kruys A."/>
            <person name="Hutchinson M.I."/>
            <person name="Powell A.J."/>
            <person name="Barry K."/>
            <person name="Miller A.N."/>
            <person name="Grigoriev I.V."/>
            <person name="Debuchy R."/>
            <person name="Gladieux P."/>
            <person name="Hiltunen Thoren M."/>
            <person name="Johannesson H."/>
        </authorList>
    </citation>
    <scope>NUCLEOTIDE SEQUENCE</scope>
    <source>
        <strain evidence="2">CBS 560.94</strain>
    </source>
</reference>
<feature type="region of interest" description="Disordered" evidence="1">
    <location>
        <begin position="245"/>
        <end position="267"/>
    </location>
</feature>
<proteinExistence type="predicted"/>
<feature type="region of interest" description="Disordered" evidence="1">
    <location>
        <begin position="286"/>
        <end position="320"/>
    </location>
</feature>
<dbReference type="EMBL" id="JAUEPP010000004">
    <property type="protein sequence ID" value="KAK3345188.1"/>
    <property type="molecule type" value="Genomic_DNA"/>
</dbReference>
<gene>
    <name evidence="2" type="ORF">B0H65DRAFT_198653</name>
</gene>